<sequence>MMKSALLTVCAPLMLGVPLALTAIPPAHAQSAAAASGPAAPIGDLYAALKTIQAPGGGSAESRASALAPTIDKVFDLEAILHKVVGLKYDGFTTEQKQALLAAFRNYTIAAYVDSFKPGANVQFAVDPAVRAAPGGTGQLVTTHIGGTDNPTGTEIDYPMEQASGGWRVTDVLLQGHISQAAAQRAEFRSSLSAGGVEGLTAALQAKAKKFLGE</sequence>
<dbReference type="EMBL" id="JABXXR010000170">
    <property type="protein sequence ID" value="NVN41705.1"/>
    <property type="molecule type" value="Genomic_DNA"/>
</dbReference>
<dbReference type="PANTHER" id="PTHR36573:SF1">
    <property type="entry name" value="INTERMEMBRANE PHOSPHOLIPID TRANSPORT SYSTEM BINDING PROTEIN MLAC"/>
    <property type="match status" value="1"/>
</dbReference>
<gene>
    <name evidence="2" type="ORF">HUK82_14210</name>
</gene>
<dbReference type="RefSeq" id="WP_176614583.1">
    <property type="nucleotide sequence ID" value="NZ_JAGYFJ010000007.1"/>
</dbReference>
<dbReference type="Gene3D" id="3.10.450.710">
    <property type="entry name" value="Tgt2/MlaC"/>
    <property type="match status" value="1"/>
</dbReference>
<proteinExistence type="predicted"/>
<dbReference type="PANTHER" id="PTHR36573">
    <property type="entry name" value="INTERMEMBRANE PHOSPHOLIPID TRANSPORT SYSTEM BINDING PROTEIN MLAC"/>
    <property type="match status" value="1"/>
</dbReference>
<dbReference type="AlphaFoldDB" id="A0A850PAY1"/>
<organism evidence="2 3">
    <name type="scientific">Ameyamaea chiangmaiensis</name>
    <dbReference type="NCBI Taxonomy" id="442969"/>
    <lineage>
        <taxon>Bacteria</taxon>
        <taxon>Pseudomonadati</taxon>
        <taxon>Pseudomonadota</taxon>
        <taxon>Alphaproteobacteria</taxon>
        <taxon>Acetobacterales</taxon>
        <taxon>Acetobacteraceae</taxon>
        <taxon>Ameyamaea</taxon>
    </lineage>
</organism>
<dbReference type="Proteomes" id="UP000585665">
    <property type="component" value="Unassembled WGS sequence"/>
</dbReference>
<protein>
    <submittedName>
        <fullName evidence="2">ABC transporter substrate-binding protein</fullName>
    </submittedName>
</protein>
<dbReference type="InterPro" id="IPR008869">
    <property type="entry name" value="MlaC/ttg2D"/>
</dbReference>
<comment type="caution">
    <text evidence="2">The sequence shown here is derived from an EMBL/GenBank/DDBJ whole genome shotgun (WGS) entry which is preliminary data.</text>
</comment>
<feature type="signal peptide" evidence="1">
    <location>
        <begin position="1"/>
        <end position="29"/>
    </location>
</feature>
<dbReference type="InterPro" id="IPR042245">
    <property type="entry name" value="Tgt2/MlaC_sf"/>
</dbReference>
<accession>A0A850PAY1</accession>
<evidence type="ECO:0000256" key="1">
    <source>
        <dbReference type="SAM" id="SignalP"/>
    </source>
</evidence>
<evidence type="ECO:0000313" key="3">
    <source>
        <dbReference type="Proteomes" id="UP000585665"/>
    </source>
</evidence>
<name>A0A850PAY1_9PROT</name>
<evidence type="ECO:0000313" key="2">
    <source>
        <dbReference type="EMBL" id="NVN41705.1"/>
    </source>
</evidence>
<keyword evidence="3" id="KW-1185">Reference proteome</keyword>
<keyword evidence="1" id="KW-0732">Signal</keyword>
<reference evidence="2 3" key="1">
    <citation type="submission" date="2020-06" db="EMBL/GenBank/DDBJ databases">
        <title>Description of novel acetic acid bacteria.</title>
        <authorList>
            <person name="Sombolestani A."/>
        </authorList>
    </citation>
    <scope>NUCLEOTIDE SEQUENCE [LARGE SCALE GENOMIC DNA]</scope>
    <source>
        <strain evidence="2 3">LMG 27010</strain>
    </source>
</reference>
<feature type="chain" id="PRO_5032960638" evidence="1">
    <location>
        <begin position="30"/>
        <end position="214"/>
    </location>
</feature>
<dbReference type="Pfam" id="PF05494">
    <property type="entry name" value="MlaC"/>
    <property type="match status" value="1"/>
</dbReference>